<reference evidence="3 4" key="1">
    <citation type="submission" date="2018-07" db="EMBL/GenBank/DDBJ databases">
        <title>High-quality-draft genome sequence of Gaiella occulta.</title>
        <authorList>
            <person name="Severino R."/>
            <person name="Froufe H.J.C."/>
            <person name="Rainey F.A."/>
            <person name="Barroso C."/>
            <person name="Albuquerque L."/>
            <person name="Lobo-Da-Cunha A."/>
            <person name="Da Costa M.S."/>
            <person name="Egas C."/>
        </authorList>
    </citation>
    <scope>NUCLEOTIDE SEQUENCE [LARGE SCALE GENOMIC DNA]</scope>
    <source>
        <strain evidence="3 4">F2-233</strain>
    </source>
</reference>
<dbReference type="Pfam" id="PF01370">
    <property type="entry name" value="Epimerase"/>
    <property type="match status" value="1"/>
</dbReference>
<dbReference type="CDD" id="cd08946">
    <property type="entry name" value="SDR_e"/>
    <property type="match status" value="1"/>
</dbReference>
<evidence type="ECO:0000259" key="2">
    <source>
        <dbReference type="Pfam" id="PF01370"/>
    </source>
</evidence>
<proteinExistence type="inferred from homology"/>
<dbReference type="Gene3D" id="3.40.50.720">
    <property type="entry name" value="NAD(P)-binding Rossmann-like Domain"/>
    <property type="match status" value="1"/>
</dbReference>
<dbReference type="Proteomes" id="UP000254134">
    <property type="component" value="Unassembled WGS sequence"/>
</dbReference>
<sequence>MGNDDRLRGRVALVTGALGCLGAWTAKAFLDEGASVVAYDLRVDDPHRLRLVLGEDAARVTLEQGDVTDVERLGAVMDRHGVTRVVHLAGLQVPFCRANPPLGARVNVEGTVAVFEAVKQRRDRIPGVALASSAAVYGPDDPSPAPEVGPFSPRTHYGVFKLANEGTARVYWADDGIPSIAIRPYVVYGPARDQGLTSTPTLAMQAAARGDPFTISYGGAAQYDYAPDVGLAFARASAAVSTGAIAANYPGVPAHMAEVIAAIEAAAPDAAGMIRFEETGLPFPAQLEATALERAIGPLPRTPLADGVRQAVEHFRRIAS</sequence>
<reference evidence="4" key="2">
    <citation type="journal article" date="2019" name="MicrobiologyOpen">
        <title>High-quality draft genome sequence of Gaiella occulta isolated from a 150 meter deep mineral water borehole and comparison with the genome sequences of other deep-branching lineages of the phylum Actinobacteria.</title>
        <authorList>
            <person name="Severino R."/>
            <person name="Froufe H.J.C."/>
            <person name="Barroso C."/>
            <person name="Albuquerque L."/>
            <person name="Lobo-da-Cunha A."/>
            <person name="da Costa M.S."/>
            <person name="Egas C."/>
        </authorList>
    </citation>
    <scope>NUCLEOTIDE SEQUENCE [LARGE SCALE GENOMIC DNA]</scope>
    <source>
        <strain evidence="4">F2-233</strain>
    </source>
</reference>
<dbReference type="EMBL" id="QQZY01000002">
    <property type="protein sequence ID" value="RDI75551.1"/>
    <property type="molecule type" value="Genomic_DNA"/>
</dbReference>
<dbReference type="AlphaFoldDB" id="A0A7M2Z176"/>
<dbReference type="InterPro" id="IPR001509">
    <property type="entry name" value="Epimerase_deHydtase"/>
</dbReference>
<name>A0A7M2Z176_9ACTN</name>
<feature type="domain" description="NAD-dependent epimerase/dehydratase" evidence="2">
    <location>
        <begin position="12"/>
        <end position="237"/>
    </location>
</feature>
<dbReference type="RefSeq" id="WP_114795741.1">
    <property type="nucleotide sequence ID" value="NZ_QQZY01000002.1"/>
</dbReference>
<accession>A0A7M2Z176</accession>
<protein>
    <submittedName>
        <fullName evidence="3">Nucleoside-diphosphate-sugar epimerase</fullName>
    </submittedName>
</protein>
<dbReference type="PANTHER" id="PTHR43000">
    <property type="entry name" value="DTDP-D-GLUCOSE 4,6-DEHYDRATASE-RELATED"/>
    <property type="match status" value="1"/>
</dbReference>
<dbReference type="InterPro" id="IPR036291">
    <property type="entry name" value="NAD(P)-bd_dom_sf"/>
</dbReference>
<dbReference type="SUPFAM" id="SSF51735">
    <property type="entry name" value="NAD(P)-binding Rossmann-fold domains"/>
    <property type="match status" value="1"/>
</dbReference>
<evidence type="ECO:0000313" key="3">
    <source>
        <dbReference type="EMBL" id="RDI75551.1"/>
    </source>
</evidence>
<keyword evidence="4" id="KW-1185">Reference proteome</keyword>
<evidence type="ECO:0000313" key="4">
    <source>
        <dbReference type="Proteomes" id="UP000254134"/>
    </source>
</evidence>
<organism evidence="3 4">
    <name type="scientific">Gaiella occulta</name>
    <dbReference type="NCBI Taxonomy" id="1002870"/>
    <lineage>
        <taxon>Bacteria</taxon>
        <taxon>Bacillati</taxon>
        <taxon>Actinomycetota</taxon>
        <taxon>Thermoleophilia</taxon>
        <taxon>Gaiellales</taxon>
        <taxon>Gaiellaceae</taxon>
        <taxon>Gaiella</taxon>
    </lineage>
</organism>
<gene>
    <name evidence="3" type="ORF">Gocc_1349</name>
</gene>
<dbReference type="OrthoDB" id="9779041at2"/>
<comment type="similarity">
    <text evidence="1">Belongs to the NAD(P)-dependent epimerase/dehydratase family.</text>
</comment>
<evidence type="ECO:0000256" key="1">
    <source>
        <dbReference type="ARBA" id="ARBA00007637"/>
    </source>
</evidence>
<comment type="caution">
    <text evidence="3">The sequence shown here is derived from an EMBL/GenBank/DDBJ whole genome shotgun (WGS) entry which is preliminary data.</text>
</comment>